<evidence type="ECO:0000313" key="16">
    <source>
        <dbReference type="Proteomes" id="UP000647172"/>
    </source>
</evidence>
<evidence type="ECO:0000256" key="3">
    <source>
        <dbReference type="ARBA" id="ARBA00022676"/>
    </source>
</evidence>
<comment type="subcellular location">
    <subcellularLocation>
        <location evidence="2">Endoplasmic reticulum membrane</location>
        <topology evidence="2">Single-pass type II membrane protein</topology>
    </subcellularLocation>
    <subcellularLocation>
        <location evidence="1">Golgi apparatus membrane</location>
        <topology evidence="1">Single-pass type II membrane protein</topology>
    </subcellularLocation>
</comment>
<sequence>MTPLAVVILAHADPVHLRRLITALDDTPVVLHCDARTDDRSFAAMVDGLPGRVRVAPRQRTTVTSWSLVTAELQALKIATTWTDARHIAVLSGADYPLLPMADIVQELRAWDGLTWIENTPVPVASWDTARHPDGGLWRFQHRFLTRAHQVLYWRDVPLRFPWKRSVPEDLSLRAASQWKIYSRAHARALHRLVDQRPDLVRFWSTTLVPDESFAASMLGSPKLLGGDALAPCPSGAWYMNWDNDRPGHPRWLSDNDFDQLKSARWAPHLPLPGTTAGTLPIPDGEPTPYRKLFARKFRSSDPTVVDQVDAELRS</sequence>
<dbReference type="GO" id="GO:0050650">
    <property type="term" value="P:chondroitin sulfate proteoglycan biosynthetic process"/>
    <property type="evidence" value="ECO:0007669"/>
    <property type="project" value="TreeGrafter"/>
</dbReference>
<dbReference type="AlphaFoldDB" id="A0A919MJC4"/>
<dbReference type="Proteomes" id="UP000647172">
    <property type="component" value="Unassembled WGS sequence"/>
</dbReference>
<dbReference type="RefSeq" id="WP_203772405.1">
    <property type="nucleotide sequence ID" value="NZ_BAAAYJ010000097.1"/>
</dbReference>
<dbReference type="InterPro" id="IPR003406">
    <property type="entry name" value="Glyco_trans_14"/>
</dbReference>
<evidence type="ECO:0000256" key="10">
    <source>
        <dbReference type="ARBA" id="ARBA00023034"/>
    </source>
</evidence>
<keyword evidence="3" id="KW-0328">Glycosyltransferase</keyword>
<dbReference type="GO" id="GO:0046872">
    <property type="term" value="F:metal ion binding"/>
    <property type="evidence" value="ECO:0007669"/>
    <property type="project" value="UniProtKB-KW"/>
</dbReference>
<evidence type="ECO:0000256" key="1">
    <source>
        <dbReference type="ARBA" id="ARBA00004323"/>
    </source>
</evidence>
<keyword evidence="12" id="KW-1015">Disulfide bond</keyword>
<gene>
    <name evidence="15" type="ORF">Ani05nite_51980</name>
</gene>
<keyword evidence="10" id="KW-0333">Golgi apparatus</keyword>
<name>A0A919MJC4_9ACTN</name>
<evidence type="ECO:0000256" key="11">
    <source>
        <dbReference type="ARBA" id="ARBA00023136"/>
    </source>
</evidence>
<dbReference type="PANTHER" id="PTHR46025">
    <property type="entry name" value="XYLOSYLTRANSFERASE OXT"/>
    <property type="match status" value="1"/>
</dbReference>
<evidence type="ECO:0000313" key="15">
    <source>
        <dbReference type="EMBL" id="GIE51664.1"/>
    </source>
</evidence>
<organism evidence="15 16">
    <name type="scientific">Actinoplanes nipponensis</name>
    <dbReference type="NCBI Taxonomy" id="135950"/>
    <lineage>
        <taxon>Bacteria</taxon>
        <taxon>Bacillati</taxon>
        <taxon>Actinomycetota</taxon>
        <taxon>Actinomycetes</taxon>
        <taxon>Micromonosporales</taxon>
        <taxon>Micromonosporaceae</taxon>
        <taxon>Actinoplanes</taxon>
    </lineage>
</organism>
<dbReference type="GO" id="GO:0016020">
    <property type="term" value="C:membrane"/>
    <property type="evidence" value="ECO:0007669"/>
    <property type="project" value="InterPro"/>
</dbReference>
<dbReference type="InterPro" id="IPR043538">
    <property type="entry name" value="XYLT"/>
</dbReference>
<evidence type="ECO:0000256" key="4">
    <source>
        <dbReference type="ARBA" id="ARBA00022679"/>
    </source>
</evidence>
<keyword evidence="5" id="KW-0812">Transmembrane</keyword>
<dbReference type="GO" id="GO:0015012">
    <property type="term" value="P:heparan sulfate proteoglycan biosynthetic process"/>
    <property type="evidence" value="ECO:0007669"/>
    <property type="project" value="TreeGrafter"/>
</dbReference>
<comment type="caution">
    <text evidence="15">The sequence shown here is derived from an EMBL/GenBank/DDBJ whole genome shotgun (WGS) entry which is preliminary data.</text>
</comment>
<accession>A0A919MJC4</accession>
<dbReference type="GO" id="GO:0030158">
    <property type="term" value="F:protein xylosyltransferase activity"/>
    <property type="evidence" value="ECO:0007669"/>
    <property type="project" value="InterPro"/>
</dbReference>
<keyword evidence="11" id="KW-0472">Membrane</keyword>
<evidence type="ECO:0000256" key="6">
    <source>
        <dbReference type="ARBA" id="ARBA00022723"/>
    </source>
</evidence>
<keyword evidence="16" id="KW-1185">Reference proteome</keyword>
<keyword evidence="7" id="KW-0256">Endoplasmic reticulum</keyword>
<evidence type="ECO:0000256" key="14">
    <source>
        <dbReference type="ARBA" id="ARBA00042865"/>
    </source>
</evidence>
<reference evidence="15" key="1">
    <citation type="submission" date="2021-01" db="EMBL/GenBank/DDBJ databases">
        <title>Whole genome shotgun sequence of Actinoplanes nipponensis NBRC 14063.</title>
        <authorList>
            <person name="Komaki H."/>
            <person name="Tamura T."/>
        </authorList>
    </citation>
    <scope>NUCLEOTIDE SEQUENCE</scope>
    <source>
        <strain evidence="15">NBRC 14063</strain>
    </source>
</reference>
<evidence type="ECO:0000256" key="13">
    <source>
        <dbReference type="ARBA" id="ARBA00023180"/>
    </source>
</evidence>
<dbReference type="PANTHER" id="PTHR46025:SF3">
    <property type="entry name" value="XYLOSYLTRANSFERASE OXT"/>
    <property type="match status" value="1"/>
</dbReference>
<evidence type="ECO:0000256" key="5">
    <source>
        <dbReference type="ARBA" id="ARBA00022692"/>
    </source>
</evidence>
<evidence type="ECO:0000256" key="7">
    <source>
        <dbReference type="ARBA" id="ARBA00022824"/>
    </source>
</evidence>
<evidence type="ECO:0000256" key="8">
    <source>
        <dbReference type="ARBA" id="ARBA00022968"/>
    </source>
</evidence>
<evidence type="ECO:0000256" key="2">
    <source>
        <dbReference type="ARBA" id="ARBA00004648"/>
    </source>
</evidence>
<keyword evidence="8" id="KW-0735">Signal-anchor</keyword>
<keyword evidence="4" id="KW-0808">Transferase</keyword>
<evidence type="ECO:0000256" key="9">
    <source>
        <dbReference type="ARBA" id="ARBA00022989"/>
    </source>
</evidence>
<keyword evidence="6" id="KW-0479">Metal-binding</keyword>
<keyword evidence="13" id="KW-0325">Glycoprotein</keyword>
<dbReference type="Pfam" id="PF02485">
    <property type="entry name" value="Branch"/>
    <property type="match status" value="1"/>
</dbReference>
<dbReference type="EMBL" id="BOMQ01000061">
    <property type="protein sequence ID" value="GIE51664.1"/>
    <property type="molecule type" value="Genomic_DNA"/>
</dbReference>
<proteinExistence type="predicted"/>
<keyword evidence="9" id="KW-1133">Transmembrane helix</keyword>
<evidence type="ECO:0000256" key="12">
    <source>
        <dbReference type="ARBA" id="ARBA00023157"/>
    </source>
</evidence>
<protein>
    <recommendedName>
        <fullName evidence="14">Peptide O-xylosyltransferase</fullName>
    </recommendedName>
</protein>